<accession>A0A1I7TEK6</accession>
<dbReference type="eggNOG" id="ENOG502TI4E">
    <property type="taxonomic scope" value="Eukaryota"/>
</dbReference>
<dbReference type="Proteomes" id="UP000095282">
    <property type="component" value="Unplaced"/>
</dbReference>
<organism evidence="1 2">
    <name type="scientific">Caenorhabditis tropicalis</name>
    <dbReference type="NCBI Taxonomy" id="1561998"/>
    <lineage>
        <taxon>Eukaryota</taxon>
        <taxon>Metazoa</taxon>
        <taxon>Ecdysozoa</taxon>
        <taxon>Nematoda</taxon>
        <taxon>Chromadorea</taxon>
        <taxon>Rhabditida</taxon>
        <taxon>Rhabditina</taxon>
        <taxon>Rhabditomorpha</taxon>
        <taxon>Rhabditoidea</taxon>
        <taxon>Rhabditidae</taxon>
        <taxon>Peloderinae</taxon>
        <taxon>Caenorhabditis</taxon>
    </lineage>
</organism>
<reference evidence="2" key="1">
    <citation type="submission" date="2016-11" db="UniProtKB">
        <authorList>
            <consortium name="WormBaseParasite"/>
        </authorList>
    </citation>
    <scope>IDENTIFICATION</scope>
</reference>
<dbReference type="WBParaSite" id="Csp11.Scaffold593.g5175.t1">
    <property type="protein sequence ID" value="Csp11.Scaffold593.g5175.t1"/>
    <property type="gene ID" value="Csp11.Scaffold593.g5175"/>
</dbReference>
<proteinExistence type="predicted"/>
<protein>
    <submittedName>
        <fullName evidence="2">DUF2129 domain-containing protein</fullName>
    </submittedName>
</protein>
<dbReference type="STRING" id="1561998.A0A1I7TEK6"/>
<sequence>MVSGVQYNIFPLANHEHSNKVASILENKYKNPTSKRVTLNERFGILEKGYVLQADKTSEEKQSSDVFLVVHDRNLVSKHEFIKNYLTKNPVVAVETIVEEDKENAPTEKNTQKRLLLRKRIHIR</sequence>
<name>A0A1I7TEK6_9PELO</name>
<keyword evidence="1" id="KW-1185">Reference proteome</keyword>
<dbReference type="AlphaFoldDB" id="A0A1I7TEK6"/>
<evidence type="ECO:0000313" key="2">
    <source>
        <dbReference type="WBParaSite" id="Csp11.Scaffold593.g5175.t1"/>
    </source>
</evidence>
<evidence type="ECO:0000313" key="1">
    <source>
        <dbReference type="Proteomes" id="UP000095282"/>
    </source>
</evidence>